<protein>
    <recommendedName>
        <fullName evidence="5">Probable cobalt-precorrin-6B C(15)-methyltransferase (decarboxylating)</fullName>
        <ecNumber evidence="5">2.1.1.196</ecNumber>
    </recommendedName>
</protein>
<dbReference type="GO" id="GO:0043776">
    <property type="term" value="F:cobalt-precorrin-6B C5-methyltransferase activity"/>
    <property type="evidence" value="ECO:0007669"/>
    <property type="project" value="RHEA"/>
</dbReference>
<dbReference type="PANTHER" id="PTHR43182:SF1">
    <property type="entry name" value="COBALT-PRECORRIN-7 C(5)-METHYLTRANSFERASE"/>
    <property type="match status" value="1"/>
</dbReference>
<keyword evidence="8" id="KW-1185">Reference proteome</keyword>
<dbReference type="STRING" id="1069083.GCA_000371805_01406"/>
<feature type="binding site" evidence="5">
    <location>
        <position position="12"/>
    </location>
    <ligand>
        <name>S-adenosyl-L-methionine</name>
        <dbReference type="ChEBI" id="CHEBI:59789"/>
    </ligand>
</feature>
<dbReference type="EC" id="2.1.1.196" evidence="5"/>
<organism evidence="7 8">
    <name type="scientific">Methanocaldococcus villosus KIN24-T80</name>
    <dbReference type="NCBI Taxonomy" id="1069083"/>
    <lineage>
        <taxon>Archaea</taxon>
        <taxon>Methanobacteriati</taxon>
        <taxon>Methanobacteriota</taxon>
        <taxon>Methanomada group</taxon>
        <taxon>Methanococci</taxon>
        <taxon>Methanococcales</taxon>
        <taxon>Methanocaldococcaceae</taxon>
        <taxon>Methanocaldococcus</taxon>
    </lineage>
</organism>
<evidence type="ECO:0000259" key="6">
    <source>
        <dbReference type="Pfam" id="PF13847"/>
    </source>
</evidence>
<evidence type="ECO:0000256" key="4">
    <source>
        <dbReference type="ARBA" id="ARBA00022691"/>
    </source>
</evidence>
<dbReference type="InterPro" id="IPR025714">
    <property type="entry name" value="Methyltranfer_dom"/>
</dbReference>
<dbReference type="PATRIC" id="fig|1069083.5.peg.1072"/>
<dbReference type="CDD" id="cd02440">
    <property type="entry name" value="AdoMet_MTases"/>
    <property type="match status" value="1"/>
</dbReference>
<dbReference type="Proteomes" id="UP000053695">
    <property type="component" value="Unassembled WGS sequence"/>
</dbReference>
<sequence>MEFITEKDIPITKEEIRAISLYKLDLKESDTVVDIGCGSGAMTVDIAKRVKKVYAIDFNEKAIELTKKNLNKFNIRNCEVILAKAEDVLDKLEYNKAFIGGTKNLEKIIKILSNKEVKLIVANTILLESTYKAINLFEQMGYSVEAVNAFISYSKKISSGHMFLARNPITIIKAYKL</sequence>
<comment type="catalytic activity">
    <reaction evidence="5">
        <text>Co-precorrin-6B + S-adenosyl-L-methionine = Co-precorrin-7 + S-adenosyl-L-homocysteine + CO2</text>
        <dbReference type="Rhea" id="RHEA:36067"/>
        <dbReference type="ChEBI" id="CHEBI:16526"/>
        <dbReference type="ChEBI" id="CHEBI:57856"/>
        <dbReference type="ChEBI" id="CHEBI:59789"/>
        <dbReference type="ChEBI" id="CHEBI:70791"/>
        <dbReference type="ChEBI" id="CHEBI:72780"/>
        <dbReference type="EC" id="2.1.1.196"/>
    </reaction>
</comment>
<dbReference type="GO" id="GO:0019251">
    <property type="term" value="P:anaerobic cobalamin biosynthetic process"/>
    <property type="evidence" value="ECO:0007669"/>
    <property type="project" value="UniProtKB-UniRule"/>
</dbReference>
<evidence type="ECO:0000256" key="1">
    <source>
        <dbReference type="ARBA" id="ARBA00022573"/>
    </source>
</evidence>
<evidence type="ECO:0000256" key="5">
    <source>
        <dbReference type="HAMAP-Rule" id="MF_00786"/>
    </source>
</evidence>
<dbReference type="GO" id="GO:0008276">
    <property type="term" value="F:protein methyltransferase activity"/>
    <property type="evidence" value="ECO:0007669"/>
    <property type="project" value="InterPro"/>
</dbReference>
<accession>N6VXL1</accession>
<feature type="domain" description="Methyltransferase" evidence="6">
    <location>
        <begin position="27"/>
        <end position="106"/>
    </location>
</feature>
<comment type="pathway">
    <text evidence="5">Cofactor biosynthesis; adenosylcobalamin biosynthesis; cob(II)yrinate a,c-diamide from sirohydrochlorin (anaerobic route): step 8/10.</text>
</comment>
<evidence type="ECO:0000313" key="8">
    <source>
        <dbReference type="Proteomes" id="UP000053695"/>
    </source>
</evidence>
<keyword evidence="3 5" id="KW-0808">Transferase</keyword>
<dbReference type="EMBL" id="APMM01000041">
    <property type="protein sequence ID" value="ENN95872.1"/>
    <property type="molecule type" value="Genomic_DNA"/>
</dbReference>
<feature type="binding site" evidence="5">
    <location>
        <position position="57"/>
    </location>
    <ligand>
        <name>S-adenosyl-L-methionine</name>
        <dbReference type="ChEBI" id="CHEBI:59789"/>
    </ligand>
</feature>
<comment type="function">
    <text evidence="5">Catalyzes the methylation of C-15 in cobalt-precorrin-6B followed by the decarboxylation of C-12 to form cobalt-precorrin-7.</text>
</comment>
<dbReference type="InterPro" id="IPR050714">
    <property type="entry name" value="Cobalamin_biosynth_MTase"/>
</dbReference>
<dbReference type="InterPro" id="IPR014008">
    <property type="entry name" value="Cbl_synth_MTase_CbiT"/>
</dbReference>
<dbReference type="AlphaFoldDB" id="N6VXL1"/>
<dbReference type="InterPro" id="IPR029063">
    <property type="entry name" value="SAM-dependent_MTases_sf"/>
</dbReference>
<dbReference type="Gene3D" id="3.40.50.150">
    <property type="entry name" value="Vaccinia Virus protein VP39"/>
    <property type="match status" value="1"/>
</dbReference>
<keyword evidence="2 5" id="KW-0489">Methyltransferase</keyword>
<dbReference type="GO" id="GO:0032259">
    <property type="term" value="P:methylation"/>
    <property type="evidence" value="ECO:0007669"/>
    <property type="project" value="UniProtKB-KW"/>
</dbReference>
<dbReference type="InterPro" id="IPR023475">
    <property type="entry name" value="CbiT"/>
</dbReference>
<comment type="caution">
    <text evidence="7">The sequence shown here is derived from an EMBL/GenBank/DDBJ whole genome shotgun (WGS) entry which is preliminary data.</text>
</comment>
<dbReference type="PANTHER" id="PTHR43182">
    <property type="entry name" value="COBALT-PRECORRIN-6B C(15)-METHYLTRANSFERASE (DECARBOXYLATING)"/>
    <property type="match status" value="1"/>
</dbReference>
<dbReference type="OrthoDB" id="6027at2157"/>
<evidence type="ECO:0000313" key="7">
    <source>
        <dbReference type="EMBL" id="ENN95872.1"/>
    </source>
</evidence>
<proteinExistence type="inferred from homology"/>
<dbReference type="SUPFAM" id="SSF53335">
    <property type="entry name" value="S-adenosyl-L-methionine-dependent methyltransferases"/>
    <property type="match status" value="1"/>
</dbReference>
<dbReference type="RefSeq" id="WP_004592559.1">
    <property type="nucleotide sequence ID" value="NZ_APMM01000041.1"/>
</dbReference>
<dbReference type="NCBIfam" id="TIGR02469">
    <property type="entry name" value="CbiT"/>
    <property type="match status" value="1"/>
</dbReference>
<gene>
    <name evidence="5" type="primary">cbiT</name>
    <name evidence="7" type="ORF">J422_05489</name>
</gene>
<evidence type="ECO:0000256" key="3">
    <source>
        <dbReference type="ARBA" id="ARBA00022679"/>
    </source>
</evidence>
<keyword evidence="1 5" id="KW-0169">Cobalamin biosynthesis</keyword>
<feature type="binding site" evidence="5">
    <location>
        <position position="85"/>
    </location>
    <ligand>
        <name>S-adenosyl-L-methionine</name>
        <dbReference type="ChEBI" id="CHEBI:59789"/>
    </ligand>
</feature>
<dbReference type="HAMAP" id="MF_00786">
    <property type="entry name" value="CbiT"/>
    <property type="match status" value="1"/>
</dbReference>
<evidence type="ECO:0000256" key="2">
    <source>
        <dbReference type="ARBA" id="ARBA00022603"/>
    </source>
</evidence>
<dbReference type="UniPathway" id="UPA00148">
    <property type="reaction ID" value="UER00229"/>
</dbReference>
<comment type="similarity">
    <text evidence="5">Belongs to the methyltransferase superfamily. Archaeal-type CbiT family.</text>
</comment>
<keyword evidence="4 5" id="KW-0949">S-adenosyl-L-methionine</keyword>
<dbReference type="Pfam" id="PF13847">
    <property type="entry name" value="Methyltransf_31"/>
    <property type="match status" value="1"/>
</dbReference>
<name>N6VXL1_9EURY</name>
<feature type="binding site" evidence="5">
    <location>
        <begin position="36"/>
        <end position="40"/>
    </location>
    <ligand>
        <name>S-adenosyl-L-methionine</name>
        <dbReference type="ChEBI" id="CHEBI:59789"/>
    </ligand>
</feature>
<reference evidence="7 8" key="1">
    <citation type="journal article" date="2013" name="Genome Announc.">
        <title>Draft Genome Sequence of a Highly Flagellated, Fast-Swimming Archaeon, Methanocaldococcus villosus Strain KIN24-T80 (DSM 22612).</title>
        <authorList>
            <person name="Thennarasu S."/>
            <person name="Polireddy D."/>
            <person name="Antony A."/>
            <person name="Yada M.R."/>
            <person name="Algarawi S."/>
            <person name="Sivakumar N."/>
        </authorList>
    </citation>
    <scope>NUCLEOTIDE SEQUENCE [LARGE SCALE GENOMIC DNA]</scope>
    <source>
        <strain evidence="7 8">KIN24-T80</strain>
    </source>
</reference>